<reference evidence="10" key="1">
    <citation type="submission" date="2020-07" db="EMBL/GenBank/DDBJ databases">
        <title>Huge and variable diversity of episymbiotic CPR bacteria and DPANN archaea in groundwater ecosystems.</title>
        <authorList>
            <person name="He C.Y."/>
            <person name="Keren R."/>
            <person name="Whittaker M."/>
            <person name="Farag I.F."/>
            <person name="Doudna J."/>
            <person name="Cate J.H.D."/>
            <person name="Banfield J.F."/>
        </authorList>
    </citation>
    <scope>NUCLEOTIDE SEQUENCE</scope>
    <source>
        <strain evidence="10">NC_groundwater_580_Pr5_B-0.1um_64_19</strain>
    </source>
</reference>
<evidence type="ECO:0000256" key="6">
    <source>
        <dbReference type="ARBA" id="ARBA00038076"/>
    </source>
</evidence>
<evidence type="ECO:0000256" key="4">
    <source>
        <dbReference type="ARBA" id="ARBA00022989"/>
    </source>
</evidence>
<evidence type="ECO:0000313" key="10">
    <source>
        <dbReference type="EMBL" id="MBI2678461.1"/>
    </source>
</evidence>
<keyword evidence="3 7" id="KW-0812">Transmembrane</keyword>
<feature type="transmembrane region" description="Helical" evidence="7">
    <location>
        <begin position="335"/>
        <end position="361"/>
    </location>
</feature>
<feature type="transmembrane region" description="Helical" evidence="7">
    <location>
        <begin position="367"/>
        <end position="389"/>
    </location>
</feature>
<dbReference type="GO" id="GO:0022857">
    <property type="term" value="F:transmembrane transporter activity"/>
    <property type="evidence" value="ECO:0007669"/>
    <property type="project" value="TreeGrafter"/>
</dbReference>
<sequence>MDVMAIIRIAMRALARNKMRSGLTMLGIIIGVGAVIAMVGIGQGAQQQVQQQIAAMGSNILFVSSGTVNRGGMRMGWGATKTLVYDDMRAIMREAPAVRMAAPGSQTTAQVVFGNDNWSTNINGTEPQYLDIRNWPLQEGSNFTQNDVDMAANVAIVGETVRKNLFGATDSVGQTIRIKSLPFKVVGVLVPKGQSAAMGQDQDDTIIIPITTLQKKMTGDTWLRWIMVSADSKEASYAAQQQIEGLLRDRHRIRPGTDDDFFVRNLADIADLQDQASQVFTLLLAAIASVSLLVGGIGIMNIMLVSVTERTREIGIRMAIGATESDVQRQFLIEAVVLSLIGGGIGILFGLSSGFLISALLHWPVLISPLSIVVAAIFSAAVGIFFGFYPARKAARLDPIEALRYE</sequence>
<keyword evidence="4 7" id="KW-1133">Transmembrane helix</keyword>
<evidence type="ECO:0000256" key="1">
    <source>
        <dbReference type="ARBA" id="ARBA00004651"/>
    </source>
</evidence>
<dbReference type="InterPro" id="IPR050250">
    <property type="entry name" value="Macrolide_Exporter_MacB"/>
</dbReference>
<proteinExistence type="inferred from homology"/>
<comment type="similarity">
    <text evidence="6">Belongs to the ABC-4 integral membrane protein family.</text>
</comment>
<comment type="caution">
    <text evidence="10">The sequence shown here is derived from an EMBL/GenBank/DDBJ whole genome shotgun (WGS) entry which is preliminary data.</text>
</comment>
<evidence type="ECO:0000256" key="5">
    <source>
        <dbReference type="ARBA" id="ARBA00023136"/>
    </source>
</evidence>
<evidence type="ECO:0000256" key="7">
    <source>
        <dbReference type="SAM" id="Phobius"/>
    </source>
</evidence>
<name>A0A932A873_9BACT</name>
<protein>
    <submittedName>
        <fullName evidence="10">ABC transporter permease</fullName>
    </submittedName>
</protein>
<dbReference type="PANTHER" id="PTHR30572:SF4">
    <property type="entry name" value="ABC TRANSPORTER PERMEASE YTRF"/>
    <property type="match status" value="1"/>
</dbReference>
<feature type="domain" description="MacB-like periplasmic core" evidence="9">
    <location>
        <begin position="21"/>
        <end position="245"/>
    </location>
</feature>
<accession>A0A932A873</accession>
<comment type="subcellular location">
    <subcellularLocation>
        <location evidence="1">Cell membrane</location>
        <topology evidence="1">Multi-pass membrane protein</topology>
    </subcellularLocation>
</comment>
<evidence type="ECO:0000259" key="8">
    <source>
        <dbReference type="Pfam" id="PF02687"/>
    </source>
</evidence>
<evidence type="ECO:0000313" key="11">
    <source>
        <dbReference type="Proteomes" id="UP000779809"/>
    </source>
</evidence>
<organism evidence="10 11">
    <name type="scientific">Candidatus Korobacter versatilis</name>
    <dbReference type="NCBI Taxonomy" id="658062"/>
    <lineage>
        <taxon>Bacteria</taxon>
        <taxon>Pseudomonadati</taxon>
        <taxon>Acidobacteriota</taxon>
        <taxon>Terriglobia</taxon>
        <taxon>Terriglobales</taxon>
        <taxon>Candidatus Korobacteraceae</taxon>
        <taxon>Candidatus Korobacter</taxon>
    </lineage>
</organism>
<keyword evidence="5 7" id="KW-0472">Membrane</keyword>
<dbReference type="Pfam" id="PF02687">
    <property type="entry name" value="FtsX"/>
    <property type="match status" value="1"/>
</dbReference>
<dbReference type="Pfam" id="PF12704">
    <property type="entry name" value="MacB_PCD"/>
    <property type="match status" value="1"/>
</dbReference>
<gene>
    <name evidence="10" type="ORF">HYX28_06740</name>
</gene>
<dbReference type="InterPro" id="IPR025857">
    <property type="entry name" value="MacB_PCD"/>
</dbReference>
<feature type="domain" description="ABC3 transporter permease C-terminal" evidence="8">
    <location>
        <begin position="286"/>
        <end position="399"/>
    </location>
</feature>
<evidence type="ECO:0000259" key="9">
    <source>
        <dbReference type="Pfam" id="PF12704"/>
    </source>
</evidence>
<feature type="transmembrane region" description="Helical" evidence="7">
    <location>
        <begin position="279"/>
        <end position="307"/>
    </location>
</feature>
<evidence type="ECO:0000256" key="2">
    <source>
        <dbReference type="ARBA" id="ARBA00022475"/>
    </source>
</evidence>
<dbReference type="AlphaFoldDB" id="A0A932A873"/>
<evidence type="ECO:0000256" key="3">
    <source>
        <dbReference type="ARBA" id="ARBA00022692"/>
    </source>
</evidence>
<dbReference type="GO" id="GO:0005886">
    <property type="term" value="C:plasma membrane"/>
    <property type="evidence" value="ECO:0007669"/>
    <property type="project" value="UniProtKB-SubCell"/>
</dbReference>
<dbReference type="EMBL" id="JACPNR010000009">
    <property type="protein sequence ID" value="MBI2678461.1"/>
    <property type="molecule type" value="Genomic_DNA"/>
</dbReference>
<feature type="transmembrane region" description="Helical" evidence="7">
    <location>
        <begin position="21"/>
        <end position="42"/>
    </location>
</feature>
<dbReference type="Proteomes" id="UP000779809">
    <property type="component" value="Unassembled WGS sequence"/>
</dbReference>
<dbReference type="PANTHER" id="PTHR30572">
    <property type="entry name" value="MEMBRANE COMPONENT OF TRANSPORTER-RELATED"/>
    <property type="match status" value="1"/>
</dbReference>
<keyword evidence="2" id="KW-1003">Cell membrane</keyword>
<dbReference type="InterPro" id="IPR003838">
    <property type="entry name" value="ABC3_permease_C"/>
</dbReference>